<evidence type="ECO:0008006" key="6">
    <source>
        <dbReference type="Google" id="ProtNLM"/>
    </source>
</evidence>
<keyword evidence="1" id="KW-0677">Repeat</keyword>
<evidence type="ECO:0000256" key="1">
    <source>
        <dbReference type="ARBA" id="ARBA00022737"/>
    </source>
</evidence>
<evidence type="ECO:0000259" key="3">
    <source>
        <dbReference type="Pfam" id="PF00078"/>
    </source>
</evidence>
<dbReference type="eggNOG" id="ENOG502S9D9">
    <property type="taxonomic scope" value="Eukaryota"/>
</dbReference>
<dbReference type="OrthoDB" id="5962960at2759"/>
<dbReference type="Pfam" id="PF16095">
    <property type="entry name" value="COR-A"/>
    <property type="match status" value="1"/>
</dbReference>
<proteinExistence type="predicted"/>
<dbReference type="EnsemblMetazoa" id="Aqu2.1.15624_001">
    <property type="protein sequence ID" value="Aqu2.1.15624_001"/>
    <property type="gene ID" value="Aqu2.1.15624"/>
</dbReference>
<dbReference type="PANTHER" id="PTHR48462:SF1">
    <property type="entry name" value="PROTEIN, PUTATIVE-RELATED"/>
    <property type="match status" value="1"/>
</dbReference>
<dbReference type="InterPro" id="IPR043502">
    <property type="entry name" value="DNA/RNA_pol_sf"/>
</dbReference>
<dbReference type="Gene3D" id="3.40.50.300">
    <property type="entry name" value="P-loop containing nucleotide triphosphate hydrolases"/>
    <property type="match status" value="2"/>
</dbReference>
<feature type="compositionally biased region" description="Basic and acidic residues" evidence="2">
    <location>
        <begin position="818"/>
        <end position="840"/>
    </location>
</feature>
<dbReference type="SUPFAM" id="SSF56672">
    <property type="entry name" value="DNA/RNA polymerases"/>
    <property type="match status" value="1"/>
</dbReference>
<name>A0A1X7TL46_AMPQE</name>
<dbReference type="InterPro" id="IPR032171">
    <property type="entry name" value="COR-A"/>
</dbReference>
<feature type="domain" description="Reverse transcriptase" evidence="3">
    <location>
        <begin position="151"/>
        <end position="350"/>
    </location>
</feature>
<evidence type="ECO:0000256" key="2">
    <source>
        <dbReference type="SAM" id="MobiDB-lite"/>
    </source>
</evidence>
<sequence length="1556" mass="173984">MVRGALRLLNNAGSSAGLPLLPSATVSGSDPPVSVKDVLISKHPAPSPFSPSHCLLKDTPASDHEPLGFEFSQIDGGLIKNCFLKMNMGAAGPSGMDVAHWRKVCSSFAKESADLCDAIACVTRKICSSYVDPVGISALVACRLIALDKDPGVRPIGIGEVVRRVMSKAILGILKSEILEVAGSRQMCAGQESPCESIVHSLRSLFDSGSVDGLLIVDASNAFNALNRSLALRNILFLCPSLGRVLINTYRDDVSLFVGEETIPSREGTTQGDPLAMAMFALATVPLIKSLEEVSEVTQLWYADDASAAGSLSNLKTWWEKLSQLGKEFGYFPNAGKTSLLVSNENYKRACALFQDTGVKVVTDGVTVLGSPIGSPAFVKEHINAKVKEWVNEIKVLADIAVSHPQAAYCGLSHGLYGHWTYFCRSVLVSDDVVDSLEECIRNVLIPAITGKDAVNDTERQWLSLPTRFGGMGIINPKTHSSQQYHDSLAVTDPMVQVLLQGDGQLPVDTLIETVKVKKQLLKKKEESHKVMCELVKSELPNEHVRLFEIGNEKGASVWLTALPLREHGFDLHKGAFRDAVCIRYGWRPPDLPSSCVCGHAFSVDHALSCTYGGFHTLRHNNVRDLLVSLLKDVCPNVCREPSLQPLSGERLFHRSACTEDGARLDIAVEEFWGYQGRRSFFDVRVFNPLTPTYRGQSLASCYKRNEEDKKRKYDERRKINNDKKKETPVQAIAKMKPKKDYSYDKEVAEKEVNVAYSRIMLLGSAGVGKTCFTRSLMKEKYQSDTDSTIISDVKSVRPIDTPPAEQQDDAITTIKSPSDKPLSRTKEFITPDDKEEPRYKSSHNRSVRFKSHMLSENKKWKQVDENDEIDELAYLITAVYDKDSGSEDLRTAVAALLLYKIESPFCPSDFSNQKIHREEVDSFLEKAIKRAQMIGPVPIQDIKPQPFMHIWDCGGQAVFLEILPAFLSSRTMFFLLFNGAKSLDEKWKNIRSKKGNMVCDEVESISTKNLLFNWMANIHHHLARIDEKGAFLSYPRIYCIGTHGDLINHDEQIAAIEKMKSTYKNKAFSYLIKKVLIVDNTTAGSDKEDPNFSVIREEVSDFTCNKLIVKTPVSWVLFRKVIKLLGTKVIGLKEAHKIGLACKIPHNDVPKVLLFYHDLGVLLYYPFIKGLQDRVIISPQWFVDTLGEVFTLEGRENQDATEAMWNLLREKGILVQPLYQEVWKDCKEIEADDLMELLVHFCLAAEVETDQFFARNAKQYFLPAVLKSYDTSYLQSSCDDEPVARATNIYITFSTDFVPPGFFTRFIASFAKVSSCKICFEEGVFRNRIVFKFGTPSVNQVTFTDLCTTIRVSVERYSDAPNITPFSNTCQELKSLLEKCGNEVDIALGNHSDFSKSIEISRKLNYECTACDKYELHYISPASGQTANLPFCCQKRKNYRQPTPEESYWFPKEEQTAENVPVTISEKEMAVISKRVGDKADTLAACMEMLLKFKALQQNPAHSNNPMLHLLYEWKSGGGYREDLIEALKSADLHQLADQVKVSDYRPASGVSLTV</sequence>
<dbReference type="InterPro" id="IPR027417">
    <property type="entry name" value="P-loop_NTPase"/>
</dbReference>
<dbReference type="InterPro" id="IPR000477">
    <property type="entry name" value="RT_dom"/>
</dbReference>
<feature type="domain" description="COR" evidence="4">
    <location>
        <begin position="1113"/>
        <end position="1265"/>
    </location>
</feature>
<dbReference type="PANTHER" id="PTHR48462">
    <property type="entry name" value="PROTEIN, PUTATIVE-RELATED"/>
    <property type="match status" value="1"/>
</dbReference>
<dbReference type="InParanoid" id="A0A1X7TL46"/>
<feature type="region of interest" description="Disordered" evidence="2">
    <location>
        <begin position="799"/>
        <end position="845"/>
    </location>
</feature>
<dbReference type="SUPFAM" id="SSF52540">
    <property type="entry name" value="P-loop containing nucleoside triphosphate hydrolases"/>
    <property type="match status" value="1"/>
</dbReference>
<reference evidence="5" key="1">
    <citation type="submission" date="2017-05" db="UniProtKB">
        <authorList>
            <consortium name="EnsemblMetazoa"/>
        </authorList>
    </citation>
    <scope>IDENTIFICATION</scope>
</reference>
<dbReference type="Pfam" id="PF00078">
    <property type="entry name" value="RVT_1"/>
    <property type="match status" value="1"/>
</dbReference>
<evidence type="ECO:0000313" key="5">
    <source>
        <dbReference type="EnsemblMetazoa" id="Aqu2.1.15624_001"/>
    </source>
</evidence>
<accession>A0A1X7TL46</accession>
<protein>
    <recommendedName>
        <fullName evidence="6">C-terminal of Roc (COR) domain-containing protein</fullName>
    </recommendedName>
</protein>
<evidence type="ECO:0000259" key="4">
    <source>
        <dbReference type="Pfam" id="PF16095"/>
    </source>
</evidence>
<organism evidence="5">
    <name type="scientific">Amphimedon queenslandica</name>
    <name type="common">Sponge</name>
    <dbReference type="NCBI Taxonomy" id="400682"/>
    <lineage>
        <taxon>Eukaryota</taxon>
        <taxon>Metazoa</taxon>
        <taxon>Porifera</taxon>
        <taxon>Demospongiae</taxon>
        <taxon>Heteroscleromorpha</taxon>
        <taxon>Haplosclerida</taxon>
        <taxon>Niphatidae</taxon>
        <taxon>Amphimedon</taxon>
    </lineage>
</organism>